<name>A0A1F6GET6_9PROT</name>
<feature type="domain" description="Leucine-binding protein" evidence="11">
    <location>
        <begin position="60"/>
        <end position="409"/>
    </location>
</feature>
<comment type="similarity">
    <text evidence="3">Belongs to the leucine-binding protein family.</text>
</comment>
<evidence type="ECO:0000256" key="4">
    <source>
        <dbReference type="ARBA" id="ARBA00022475"/>
    </source>
</evidence>
<keyword evidence="6" id="KW-0732">Signal</keyword>
<sequence length="1005" mass="113633">MNRKRFLLLLALILVATLATVGAAFYLGLLSKKDVPGLAESKLARHSVRLAVVGPMKDEKAAGKGFLRAAQIFADEFNLRQSETDLRLDLVAYDDENDPAKAKLVAEEIAKDPDILGVIGHNFSAASLAAAEVYKALGVPAISPTSTNDLLTKDNPWYFRNIFADSYQGKFLAQYTKTMLAAEQVSVVYEDQNYGSFLANTFLEEARQVGLEVSFSKKYSTDPAQFEAQLDEILGSLKGTGEQGLVFLAGHQAEVAKIIRHLREHQFFGQILVPDAMAQLTFVEAFRGLPKELQHPGYYTDGVYVAAPLLYDSASERAQDFERNYIKLYSIAPDWRAAYAYDAAMMLAQAIEQAKIKGDMMPITERRKRIRDQLASFNQLNASFLGVTGLNYFDEEGNMEKPLSVGQYRHNKLISAPLQMKAAGDPRRIIGLEERIKAGLATQIGDHLYHSTYIVYTGVTFIGFSELEKVAGTYTAEFELWFRYRRGIDVRDIEFCNAVAPIKLRMPVEEVTYGNQIYRRYVVKGAFKTDFVDQKTAEHHNIGVCIVHRNLDRSNLIFVPDVIGGDMFYHPVSRAERVEYKQATGWLAEEFMCRQTTREKPIQGNIKYIHEQSKQVPFSGFFAAISLKAEHSLIRNAFSTRVAVTLLPICFAFLLLFEHRLVLRFWLMPVLKRVLGETKKVKVPVSARPKSGFFYAVDYGETEMIVERPREFDPGLGTWLIKALAILGLIYNFEILVTDYYFRIADMERLAVATEVFDIAWLIVPTVLFLRAFETFAWRKLEGTTGRHIPKFARIFFAATILSLCVFAIMAIVYGETAASILGTSGIFVMIIGMAVQMNISNIFAGLVLNLEKTVRLGDWVQIGEIEEGKVVEISWRTVKIQTREGAIVGIPNNTISESHFHNFTSPNPNTETLFEINLEKSVDYYKVVKVLSESMSSVKEVLEDPKPEVRFSDFTHWSARYTCVYTISNYGHKRQIQARVWEKVIEAFKIHGIQTADFREEPEI</sequence>
<feature type="transmembrane region" description="Helical" evidence="9">
    <location>
        <begin position="638"/>
        <end position="657"/>
    </location>
</feature>
<comment type="caution">
    <text evidence="13">The sequence shown here is derived from an EMBL/GenBank/DDBJ whole genome shotgun (WGS) entry which is preliminary data.</text>
</comment>
<evidence type="ECO:0000256" key="1">
    <source>
        <dbReference type="ARBA" id="ARBA00004651"/>
    </source>
</evidence>
<dbReference type="InterPro" id="IPR010920">
    <property type="entry name" value="LSM_dom_sf"/>
</dbReference>
<feature type="domain" description="Mechanosensitive ion channel MscS" evidence="10">
    <location>
        <begin position="840"/>
        <end position="905"/>
    </location>
</feature>
<evidence type="ECO:0000256" key="9">
    <source>
        <dbReference type="SAM" id="Phobius"/>
    </source>
</evidence>
<comment type="subcellular location">
    <subcellularLocation>
        <location evidence="1">Cell membrane</location>
        <topology evidence="1">Multi-pass membrane protein</topology>
    </subcellularLocation>
</comment>
<dbReference type="InterPro" id="IPR006685">
    <property type="entry name" value="MscS_channel_2nd"/>
</dbReference>
<evidence type="ECO:0000259" key="11">
    <source>
        <dbReference type="Pfam" id="PF13458"/>
    </source>
</evidence>
<dbReference type="InterPro" id="IPR028082">
    <property type="entry name" value="Peripla_BP_I"/>
</dbReference>
<evidence type="ECO:0000256" key="2">
    <source>
        <dbReference type="ARBA" id="ARBA00008017"/>
    </source>
</evidence>
<dbReference type="AlphaFoldDB" id="A0A1F6GET6"/>
<dbReference type="SUPFAM" id="SSF50182">
    <property type="entry name" value="Sm-like ribonucleoproteins"/>
    <property type="match status" value="1"/>
</dbReference>
<comment type="similarity">
    <text evidence="2">Belongs to the MscS (TC 1.A.23) family.</text>
</comment>
<gene>
    <name evidence="13" type="ORF">A2527_03455</name>
</gene>
<evidence type="ECO:0000256" key="5">
    <source>
        <dbReference type="ARBA" id="ARBA00022692"/>
    </source>
</evidence>
<dbReference type="STRING" id="1817772.A2527_03455"/>
<accession>A0A1F6GET6</accession>
<keyword evidence="5 9" id="KW-0812">Transmembrane</keyword>
<dbReference type="PANTHER" id="PTHR47151">
    <property type="entry name" value="LEU/ILE/VAL-BINDING ABC TRANSPORTER SUBUNIT"/>
    <property type="match status" value="1"/>
</dbReference>
<dbReference type="GO" id="GO:0005886">
    <property type="term" value="C:plasma membrane"/>
    <property type="evidence" value="ECO:0007669"/>
    <property type="project" value="UniProtKB-SubCell"/>
</dbReference>
<keyword evidence="4" id="KW-1003">Cell membrane</keyword>
<dbReference type="PANTHER" id="PTHR47151:SF2">
    <property type="entry name" value="AMINO ACID BINDING PROTEIN"/>
    <property type="match status" value="1"/>
</dbReference>
<dbReference type="InterPro" id="IPR049278">
    <property type="entry name" value="MS_channel_C"/>
</dbReference>
<dbReference type="Pfam" id="PF21082">
    <property type="entry name" value="MS_channel_3rd"/>
    <property type="match status" value="1"/>
</dbReference>
<dbReference type="SUPFAM" id="SSF82689">
    <property type="entry name" value="Mechanosensitive channel protein MscS (YggB), C-terminal domain"/>
    <property type="match status" value="1"/>
</dbReference>
<dbReference type="SUPFAM" id="SSF53822">
    <property type="entry name" value="Periplasmic binding protein-like I"/>
    <property type="match status" value="1"/>
</dbReference>
<dbReference type="GO" id="GO:0008381">
    <property type="term" value="F:mechanosensitive monoatomic ion channel activity"/>
    <property type="evidence" value="ECO:0007669"/>
    <property type="project" value="UniProtKB-ARBA"/>
</dbReference>
<evidence type="ECO:0000313" key="13">
    <source>
        <dbReference type="EMBL" id="OGG96626.1"/>
    </source>
</evidence>
<dbReference type="Pfam" id="PF00924">
    <property type="entry name" value="MS_channel_2nd"/>
    <property type="match status" value="1"/>
</dbReference>
<evidence type="ECO:0000256" key="8">
    <source>
        <dbReference type="ARBA" id="ARBA00023136"/>
    </source>
</evidence>
<dbReference type="Gene3D" id="3.40.50.2300">
    <property type="match status" value="2"/>
</dbReference>
<feature type="transmembrane region" description="Helical" evidence="9">
    <location>
        <begin position="792"/>
        <end position="815"/>
    </location>
</feature>
<evidence type="ECO:0000313" key="14">
    <source>
        <dbReference type="Proteomes" id="UP000178449"/>
    </source>
</evidence>
<dbReference type="Gene3D" id="3.30.70.100">
    <property type="match status" value="1"/>
</dbReference>
<dbReference type="Proteomes" id="UP000178449">
    <property type="component" value="Unassembled WGS sequence"/>
</dbReference>
<dbReference type="Gene3D" id="2.30.30.60">
    <property type="match status" value="1"/>
</dbReference>
<organism evidence="13 14">
    <name type="scientific">Candidatus Lambdaproteobacteria bacterium RIFOXYD2_FULL_50_16</name>
    <dbReference type="NCBI Taxonomy" id="1817772"/>
    <lineage>
        <taxon>Bacteria</taxon>
        <taxon>Pseudomonadati</taxon>
        <taxon>Pseudomonadota</taxon>
        <taxon>Candidatus Lambdaproteobacteria</taxon>
    </lineage>
</organism>
<dbReference type="InterPro" id="IPR023408">
    <property type="entry name" value="MscS_beta-dom_sf"/>
</dbReference>
<evidence type="ECO:0000256" key="6">
    <source>
        <dbReference type="ARBA" id="ARBA00022729"/>
    </source>
</evidence>
<evidence type="ECO:0000259" key="10">
    <source>
        <dbReference type="Pfam" id="PF00924"/>
    </source>
</evidence>
<dbReference type="Pfam" id="PF13458">
    <property type="entry name" value="Peripla_BP_6"/>
    <property type="match status" value="1"/>
</dbReference>
<evidence type="ECO:0000256" key="7">
    <source>
        <dbReference type="ARBA" id="ARBA00022989"/>
    </source>
</evidence>
<keyword evidence="7 9" id="KW-1133">Transmembrane helix</keyword>
<dbReference type="EMBL" id="MFNE01000010">
    <property type="protein sequence ID" value="OGG96626.1"/>
    <property type="molecule type" value="Genomic_DNA"/>
</dbReference>
<dbReference type="InterPro" id="IPR011066">
    <property type="entry name" value="MscS_channel_C_sf"/>
</dbReference>
<feature type="domain" description="Mechanosensitive ion channel MscS C-terminal" evidence="12">
    <location>
        <begin position="917"/>
        <end position="995"/>
    </location>
</feature>
<feature type="transmembrane region" description="Helical" evidence="9">
    <location>
        <begin position="827"/>
        <end position="849"/>
    </location>
</feature>
<protein>
    <submittedName>
        <fullName evidence="13">Uncharacterized protein</fullName>
    </submittedName>
</protein>
<dbReference type="InterPro" id="IPR028081">
    <property type="entry name" value="Leu-bd"/>
</dbReference>
<proteinExistence type="inferred from homology"/>
<evidence type="ECO:0000256" key="3">
    <source>
        <dbReference type="ARBA" id="ARBA00010062"/>
    </source>
</evidence>
<keyword evidence="8 9" id="KW-0472">Membrane</keyword>
<feature type="transmembrane region" description="Helical" evidence="9">
    <location>
        <begin position="750"/>
        <end position="771"/>
    </location>
</feature>
<reference evidence="13 14" key="1">
    <citation type="journal article" date="2016" name="Nat. Commun.">
        <title>Thousands of microbial genomes shed light on interconnected biogeochemical processes in an aquifer system.</title>
        <authorList>
            <person name="Anantharaman K."/>
            <person name="Brown C.T."/>
            <person name="Hug L.A."/>
            <person name="Sharon I."/>
            <person name="Castelle C.J."/>
            <person name="Probst A.J."/>
            <person name="Thomas B.C."/>
            <person name="Singh A."/>
            <person name="Wilkins M.J."/>
            <person name="Karaoz U."/>
            <person name="Brodie E.L."/>
            <person name="Williams K.H."/>
            <person name="Hubbard S.S."/>
            <person name="Banfield J.F."/>
        </authorList>
    </citation>
    <scope>NUCLEOTIDE SEQUENCE [LARGE SCALE GENOMIC DNA]</scope>
</reference>
<feature type="transmembrane region" description="Helical" evidence="9">
    <location>
        <begin position="719"/>
        <end position="738"/>
    </location>
</feature>
<evidence type="ECO:0000259" key="12">
    <source>
        <dbReference type="Pfam" id="PF21082"/>
    </source>
</evidence>